<dbReference type="InterPro" id="IPR052173">
    <property type="entry name" value="Beta-lactam_resp_regulator"/>
</dbReference>
<dbReference type="RefSeq" id="WP_011144159.1">
    <property type="nucleotide sequence ID" value="NC_005125.1"/>
</dbReference>
<dbReference type="EMBL" id="BA000045">
    <property type="protein sequence ID" value="BAC92114.1"/>
    <property type="molecule type" value="Genomic_DNA"/>
</dbReference>
<dbReference type="Gene3D" id="3.30.2010.10">
    <property type="entry name" value="Metalloproteases ('zincins'), catalytic domain"/>
    <property type="match status" value="1"/>
</dbReference>
<dbReference type="CDD" id="cd07326">
    <property type="entry name" value="M56_BlaR1_MecR1_like"/>
    <property type="match status" value="1"/>
</dbReference>
<dbReference type="eggNOG" id="COG0501">
    <property type="taxonomic scope" value="Bacteria"/>
</dbReference>
<organism evidence="3 4">
    <name type="scientific">Gloeobacter violaceus (strain ATCC 29082 / PCC 7421)</name>
    <dbReference type="NCBI Taxonomy" id="251221"/>
    <lineage>
        <taxon>Bacteria</taxon>
        <taxon>Bacillati</taxon>
        <taxon>Cyanobacteriota</taxon>
        <taxon>Cyanophyceae</taxon>
        <taxon>Gloeobacterales</taxon>
        <taxon>Gloeobacteraceae</taxon>
        <taxon>Gloeobacter</taxon>
    </lineage>
</organism>
<evidence type="ECO:0000256" key="1">
    <source>
        <dbReference type="SAM" id="Phobius"/>
    </source>
</evidence>
<dbReference type="EnsemblBacteria" id="BAC92114">
    <property type="protein sequence ID" value="BAC92114"/>
    <property type="gene ID" value="BAC92114"/>
</dbReference>
<reference evidence="3 4" key="2">
    <citation type="journal article" date="2003" name="DNA Res.">
        <title>Complete genome structure of Gloeobacter violaceus PCC 7421, a cyanobacterium that lacks thylakoids (supplement).</title>
        <authorList>
            <person name="Nakamura Y."/>
            <person name="Kaneko T."/>
            <person name="Sato S."/>
            <person name="Mimuro M."/>
            <person name="Miyashita H."/>
            <person name="Tsuchiya T."/>
            <person name="Sasamoto S."/>
            <person name="Watanabe A."/>
            <person name="Kawashima K."/>
            <person name="Kishida Y."/>
            <person name="Kiyokawa C."/>
            <person name="Kohara M."/>
            <person name="Matsumoto M."/>
            <person name="Matsuno A."/>
            <person name="Nakazaki N."/>
            <person name="Shimpo S."/>
            <person name="Takeuchi C."/>
            <person name="Yamada M."/>
            <person name="Tabata S."/>
        </authorList>
    </citation>
    <scope>NUCLEOTIDE SEQUENCE [LARGE SCALE GENOMIC DNA]</scope>
    <source>
        <strain evidence="4">ATCC 29082 / PCC 7421</strain>
    </source>
</reference>
<dbReference type="InterPro" id="IPR008756">
    <property type="entry name" value="Peptidase_M56"/>
</dbReference>
<name>Q7NDQ9_GLOVI</name>
<feature type="transmembrane region" description="Helical" evidence="1">
    <location>
        <begin position="39"/>
        <end position="59"/>
    </location>
</feature>
<feature type="domain" description="Peptidase M56" evidence="2">
    <location>
        <begin position="152"/>
        <end position="274"/>
    </location>
</feature>
<dbReference type="OrthoDB" id="15218at2"/>
<protein>
    <submittedName>
        <fullName evidence="3">Glr4173 protein</fullName>
    </submittedName>
</protein>
<evidence type="ECO:0000313" key="3">
    <source>
        <dbReference type="EMBL" id="BAC92114.1"/>
    </source>
</evidence>
<feature type="transmembrane region" description="Helical" evidence="1">
    <location>
        <begin position="6"/>
        <end position="27"/>
    </location>
</feature>
<feature type="transmembrane region" description="Helical" evidence="1">
    <location>
        <begin position="83"/>
        <end position="102"/>
    </location>
</feature>
<keyword evidence="1" id="KW-1133">Transmembrane helix</keyword>
<proteinExistence type="predicted"/>
<keyword evidence="1" id="KW-0472">Membrane</keyword>
<dbReference type="PANTHER" id="PTHR34978:SF3">
    <property type="entry name" value="SLR0241 PROTEIN"/>
    <property type="match status" value="1"/>
</dbReference>
<dbReference type="InParanoid" id="Q7NDQ9"/>
<keyword evidence="1" id="KW-0812">Transmembrane</keyword>
<reference evidence="3 4" key="1">
    <citation type="journal article" date="2003" name="DNA Res.">
        <title>Complete genome structure of Gloeobacter violaceus PCC 7421, a cyanobacterium that lacks thylakoids.</title>
        <authorList>
            <person name="Nakamura Y."/>
            <person name="Kaneko T."/>
            <person name="Sato S."/>
            <person name="Mimuro M."/>
            <person name="Miyashita H."/>
            <person name="Tsuchiya T."/>
            <person name="Sasamoto S."/>
            <person name="Watanabe A."/>
            <person name="Kawashima K."/>
            <person name="Kishida Y."/>
            <person name="Kiyokawa C."/>
            <person name="Kohara M."/>
            <person name="Matsumoto M."/>
            <person name="Matsuno A."/>
            <person name="Nakazaki N."/>
            <person name="Shimpo S."/>
            <person name="Takeuchi C."/>
            <person name="Yamada M."/>
            <person name="Tabata S."/>
        </authorList>
    </citation>
    <scope>NUCLEOTIDE SEQUENCE [LARGE SCALE GENOMIC DNA]</scope>
    <source>
        <strain evidence="4">ATCC 29082 / PCC 7421</strain>
    </source>
</reference>
<accession>Q7NDQ9</accession>
<dbReference type="STRING" id="251221.gene:10761691"/>
<keyword evidence="4" id="KW-1185">Reference proteome</keyword>
<dbReference type="KEGG" id="gvi:glr4173"/>
<dbReference type="Pfam" id="PF05569">
    <property type="entry name" value="Peptidase_M56"/>
    <property type="match status" value="1"/>
</dbReference>
<dbReference type="HOGENOM" id="CLU_870853_0_0_3"/>
<dbReference type="PANTHER" id="PTHR34978">
    <property type="entry name" value="POSSIBLE SENSOR-TRANSDUCER PROTEIN BLAR"/>
    <property type="match status" value="1"/>
</dbReference>
<gene>
    <name evidence="3" type="ordered locus">glr4173</name>
</gene>
<dbReference type="Proteomes" id="UP000000557">
    <property type="component" value="Chromosome"/>
</dbReference>
<evidence type="ECO:0000259" key="2">
    <source>
        <dbReference type="Pfam" id="PF05569"/>
    </source>
</evidence>
<sequence length="323" mass="35616">MTHAWFLPLAGAVASALGAYLSLCWRLRTECPSPGRQQAYLLGLFLPVLIGCLLSWHLLEDLYLGGEHGLPLVGWQVLQSPPAWWLIWTVGLTAAGCAEYALRHQRLGQRLESCACDDAQARRTQLWADALARQAAGRGLRVRRLLTRRPVAVLVGWYRPVLFLSSWYFNTLTEGELRTVLAHELAHARRRDNLVAAIGRGLLWGAYWLPTSRYCWERLLEEREAVADEWAAALTGAPLQLASALVKVAEAQTGSVPLPASTLEGSTGIERRVERLIAMHRRSAVECPRVRPGASVWIGAALVTFLLTDTLPHLLDVLLAGGG</sequence>
<dbReference type="AlphaFoldDB" id="Q7NDQ9"/>
<evidence type="ECO:0000313" key="4">
    <source>
        <dbReference type="Proteomes" id="UP000000557"/>
    </source>
</evidence>